<organism evidence="2 3">
    <name type="scientific">Glossina palpalis gambiensis</name>
    <dbReference type="NCBI Taxonomy" id="67801"/>
    <lineage>
        <taxon>Eukaryota</taxon>
        <taxon>Metazoa</taxon>
        <taxon>Ecdysozoa</taxon>
        <taxon>Arthropoda</taxon>
        <taxon>Hexapoda</taxon>
        <taxon>Insecta</taxon>
        <taxon>Pterygota</taxon>
        <taxon>Neoptera</taxon>
        <taxon>Endopterygota</taxon>
        <taxon>Diptera</taxon>
        <taxon>Brachycera</taxon>
        <taxon>Muscomorpha</taxon>
        <taxon>Hippoboscoidea</taxon>
        <taxon>Glossinidae</taxon>
        <taxon>Glossina</taxon>
    </lineage>
</organism>
<protein>
    <submittedName>
        <fullName evidence="2">Uncharacterized protein</fullName>
    </submittedName>
</protein>
<evidence type="ECO:0000256" key="1">
    <source>
        <dbReference type="SAM" id="Phobius"/>
    </source>
</evidence>
<sequence length="155" mass="17973">MSSNDYIASFKLLYKVVCGHFTLLFDILWSEAFKHAYMLRYAIHVNETSICQYDFRFYLPSGERVRYAEISADSGCLCLTTYEILLLASTIILTKYRIKLIDDCRPLPHRLKVAHFEVNFIIEIETMCFITVKVTFAPENCMRQAESSISIRTGT</sequence>
<keyword evidence="3" id="KW-1185">Reference proteome</keyword>
<feature type="transmembrane region" description="Helical" evidence="1">
    <location>
        <begin position="12"/>
        <end position="30"/>
    </location>
</feature>
<reference evidence="3" key="1">
    <citation type="submission" date="2015-01" db="EMBL/GenBank/DDBJ databases">
        <authorList>
            <person name="Aksoy S."/>
            <person name="Warren W."/>
            <person name="Wilson R.K."/>
        </authorList>
    </citation>
    <scope>NUCLEOTIDE SEQUENCE [LARGE SCALE GENOMIC DNA]</scope>
    <source>
        <strain evidence="3">IAEA</strain>
    </source>
</reference>
<evidence type="ECO:0000313" key="3">
    <source>
        <dbReference type="Proteomes" id="UP000092460"/>
    </source>
</evidence>
<evidence type="ECO:0000313" key="2">
    <source>
        <dbReference type="EnsemblMetazoa" id="GPPI021466-PA"/>
    </source>
</evidence>
<proteinExistence type="predicted"/>
<name>A0A1B0B7L7_9MUSC</name>
<keyword evidence="1" id="KW-0472">Membrane</keyword>
<keyword evidence="1" id="KW-0812">Transmembrane</keyword>
<dbReference type="AlphaFoldDB" id="A0A1B0B7L7"/>
<dbReference type="VEuPathDB" id="VectorBase:GPPI021466"/>
<keyword evidence="1" id="KW-1133">Transmembrane helix</keyword>
<accession>A0A1B0B7L7</accession>
<dbReference type="EnsemblMetazoa" id="GPPI021466-RA">
    <property type="protein sequence ID" value="GPPI021466-PA"/>
    <property type="gene ID" value="GPPI021466"/>
</dbReference>
<dbReference type="EMBL" id="JXJN01009683">
    <property type="status" value="NOT_ANNOTATED_CDS"/>
    <property type="molecule type" value="Genomic_DNA"/>
</dbReference>
<dbReference type="Proteomes" id="UP000092460">
    <property type="component" value="Unassembled WGS sequence"/>
</dbReference>
<reference evidence="2" key="2">
    <citation type="submission" date="2020-05" db="UniProtKB">
        <authorList>
            <consortium name="EnsemblMetazoa"/>
        </authorList>
    </citation>
    <scope>IDENTIFICATION</scope>
    <source>
        <strain evidence="2">IAEA</strain>
    </source>
</reference>